<dbReference type="Proteomes" id="UP001151760">
    <property type="component" value="Unassembled WGS sequence"/>
</dbReference>
<gene>
    <name evidence="1" type="ORF">Tco_0894373</name>
</gene>
<protein>
    <submittedName>
        <fullName evidence="1">Uncharacterized protein</fullName>
    </submittedName>
</protein>
<keyword evidence="2" id="KW-1185">Reference proteome</keyword>
<name>A0ABQ5CEU7_9ASTR</name>
<dbReference type="EMBL" id="BQNB010014136">
    <property type="protein sequence ID" value="GJT24436.1"/>
    <property type="molecule type" value="Genomic_DNA"/>
</dbReference>
<proteinExistence type="predicted"/>
<accession>A0ABQ5CEU7</accession>
<evidence type="ECO:0000313" key="2">
    <source>
        <dbReference type="Proteomes" id="UP001151760"/>
    </source>
</evidence>
<evidence type="ECO:0000313" key="1">
    <source>
        <dbReference type="EMBL" id="GJT24436.1"/>
    </source>
</evidence>
<reference evidence="1" key="2">
    <citation type="submission" date="2022-01" db="EMBL/GenBank/DDBJ databases">
        <authorList>
            <person name="Yamashiro T."/>
            <person name="Shiraishi A."/>
            <person name="Satake H."/>
            <person name="Nakayama K."/>
        </authorList>
    </citation>
    <scope>NUCLEOTIDE SEQUENCE</scope>
</reference>
<sequence length="156" mass="16241">MAILIISISSDSSDESVGSSTSRVVLFGTVPTIILAEGSTRVPTTIPSMIHDSAAEIPIIPPTALEAGVTIVTSPAGVLDLIMYSSTDSDLSEDLSAPEHAPIVPTTSPFLHSSNSSKAFDDSYGSDLFESLSSLDSHEVVVSCHTPKRGLDGIRV</sequence>
<reference evidence="1" key="1">
    <citation type="journal article" date="2022" name="Int. J. Mol. Sci.">
        <title>Draft Genome of Tanacetum Coccineum: Genomic Comparison of Closely Related Tanacetum-Family Plants.</title>
        <authorList>
            <person name="Yamashiro T."/>
            <person name="Shiraishi A."/>
            <person name="Nakayama K."/>
            <person name="Satake H."/>
        </authorList>
    </citation>
    <scope>NUCLEOTIDE SEQUENCE</scope>
</reference>
<comment type="caution">
    <text evidence="1">The sequence shown here is derived from an EMBL/GenBank/DDBJ whole genome shotgun (WGS) entry which is preliminary data.</text>
</comment>
<organism evidence="1 2">
    <name type="scientific">Tanacetum coccineum</name>
    <dbReference type="NCBI Taxonomy" id="301880"/>
    <lineage>
        <taxon>Eukaryota</taxon>
        <taxon>Viridiplantae</taxon>
        <taxon>Streptophyta</taxon>
        <taxon>Embryophyta</taxon>
        <taxon>Tracheophyta</taxon>
        <taxon>Spermatophyta</taxon>
        <taxon>Magnoliopsida</taxon>
        <taxon>eudicotyledons</taxon>
        <taxon>Gunneridae</taxon>
        <taxon>Pentapetalae</taxon>
        <taxon>asterids</taxon>
        <taxon>campanulids</taxon>
        <taxon>Asterales</taxon>
        <taxon>Asteraceae</taxon>
        <taxon>Asteroideae</taxon>
        <taxon>Anthemideae</taxon>
        <taxon>Anthemidinae</taxon>
        <taxon>Tanacetum</taxon>
    </lineage>
</organism>